<keyword evidence="6" id="KW-1185">Reference proteome</keyword>
<dbReference type="RefSeq" id="WP_080770145.1">
    <property type="nucleotide sequence ID" value="NZ_CP142381.1"/>
</dbReference>
<dbReference type="Gene3D" id="3.40.50.1820">
    <property type="entry name" value="alpha/beta hydrolase"/>
    <property type="match status" value="1"/>
</dbReference>
<comment type="caution">
    <text evidence="5">The sequence shown here is derived from an EMBL/GenBank/DDBJ whole genome shotgun (WGS) entry which is preliminary data.</text>
</comment>
<dbReference type="PANTHER" id="PTHR36837:SF5">
    <property type="entry name" value="POLY-3-HYDROXYBUTYRATE SYNTHASE"/>
    <property type="match status" value="1"/>
</dbReference>
<feature type="domain" description="Poly-beta-hydroxybutyrate polymerase N-terminal" evidence="4">
    <location>
        <begin position="50"/>
        <end position="89"/>
    </location>
</feature>
<feature type="domain" description="Poly-beta-hydroxybutyrate polymerase N-terminal" evidence="3">
    <location>
        <begin position="126"/>
        <end position="295"/>
    </location>
</feature>
<name>A0ABS7FD57_9NEIS</name>
<reference evidence="5 6" key="1">
    <citation type="submission" date="2021-05" db="EMBL/GenBank/DDBJ databases">
        <title>Draft Whole Genome Sequencing Of Biosensor Chromobacterium violaceum Strain CV026 Reveals A Regulatory RNA In Chromobacterium violaceum Phenotype Regulatory Network.</title>
        <authorList>
            <person name="Hong K.W."/>
            <person name="Chan K.G."/>
            <person name="Chang C.-Y."/>
        </authorList>
    </citation>
    <scope>NUCLEOTIDE SEQUENCE [LARGE SCALE GENOMIC DNA]</scope>
    <source>
        <strain evidence="5 6">ATCC 31532</strain>
    </source>
</reference>
<evidence type="ECO:0000259" key="3">
    <source>
        <dbReference type="Pfam" id="PF07167"/>
    </source>
</evidence>
<sequence>MNDSRLLHDSHEAPKAWHALAAEHWLAPWISLAGPGYGQTADAVDSAWSNTFDQMLHAQMSRATLGISPASLALAFYDWATHFAISPGKWAHLAENGTGKWAKLTHYLPRACLDSACAPCIAPHEQDKRFSDEAWQRWPFNLYSQAFLLQQQWWLNATTSIRGVSPHHEQVVSFVARQLLDMISPVNFLATNPLVQEATFLEGGQNLLRGWRNLQEDWERRRAGLPPCGAEQFIPGETVAATPGKVVFRNHLMELIQYSPCTPRVRTQPVLFIPAWIMKYYILDLSPRNSLVRYLVGKGYTVFMISWRNPGAEDRNLGMDDYLRLGILDALDVIGRILPDCRVNAIGYCLGGTLLAITAAYLARENHSVIQSITLLAAQVDFTEAGELTLFIDESQIAFLEDIMWDHGYLDAKQMAGAFQLLRSNDLIWSQMVQEYLLGKREPLTDLMAWNADSTRMPCRMHSEYLRRLFLDNDLFEGRYQVDGRPVVLHDIRAPVFVVATEKDHVAPWRSVHKIKLALDTDSQFLLASGGHNAGIVSEPGHPGRHFRLSACRSEDRYIDPDTWLQTTAPQNGSWWEAWEEWLGKQSGTLSAVPALGCAQYPPLEPAPGRYVLER</sequence>
<dbReference type="InterPro" id="IPR029058">
    <property type="entry name" value="AB_hydrolase_fold"/>
</dbReference>
<evidence type="ECO:0000259" key="4">
    <source>
        <dbReference type="Pfam" id="PF12551"/>
    </source>
</evidence>
<dbReference type="InterPro" id="IPR010941">
    <property type="entry name" value="PhaC_N"/>
</dbReference>
<proteinExistence type="predicted"/>
<evidence type="ECO:0000256" key="1">
    <source>
        <dbReference type="ARBA" id="ARBA00022679"/>
    </source>
</evidence>
<evidence type="ECO:0000313" key="6">
    <source>
        <dbReference type="Proteomes" id="UP000711178"/>
    </source>
</evidence>
<dbReference type="InterPro" id="IPR051321">
    <property type="entry name" value="PHA/PHB_synthase"/>
</dbReference>
<dbReference type="InterPro" id="IPR022211">
    <property type="entry name" value="PHBC_N"/>
</dbReference>
<keyword evidence="5" id="KW-0378">Hydrolase</keyword>
<organism evidence="5 6">
    <name type="scientific">Chromobacterium subtsugae</name>
    <dbReference type="NCBI Taxonomy" id="251747"/>
    <lineage>
        <taxon>Bacteria</taxon>
        <taxon>Pseudomonadati</taxon>
        <taxon>Pseudomonadota</taxon>
        <taxon>Betaproteobacteria</taxon>
        <taxon>Neisseriales</taxon>
        <taxon>Chromobacteriaceae</taxon>
        <taxon>Chromobacterium</taxon>
    </lineage>
</organism>
<evidence type="ECO:0000313" key="5">
    <source>
        <dbReference type="EMBL" id="MBW8288018.1"/>
    </source>
</evidence>
<protein>
    <submittedName>
        <fullName evidence="5">Alpha/beta fold hydrolase</fullName>
    </submittedName>
</protein>
<dbReference type="PANTHER" id="PTHR36837">
    <property type="entry name" value="POLY(3-HYDROXYALKANOATE) POLYMERASE SUBUNIT PHAC"/>
    <property type="match status" value="1"/>
</dbReference>
<evidence type="ECO:0000256" key="2">
    <source>
        <dbReference type="ARBA" id="ARBA00023315"/>
    </source>
</evidence>
<dbReference type="GeneID" id="89686046"/>
<keyword evidence="2" id="KW-0012">Acyltransferase</keyword>
<dbReference type="GO" id="GO:0016787">
    <property type="term" value="F:hydrolase activity"/>
    <property type="evidence" value="ECO:0007669"/>
    <property type="project" value="UniProtKB-KW"/>
</dbReference>
<gene>
    <name evidence="5" type="ORF">KIF53_10315</name>
</gene>
<dbReference type="EMBL" id="JAHDTB010000007">
    <property type="protein sequence ID" value="MBW8288018.1"/>
    <property type="molecule type" value="Genomic_DNA"/>
</dbReference>
<dbReference type="Pfam" id="PF07167">
    <property type="entry name" value="PhaC_N"/>
    <property type="match status" value="1"/>
</dbReference>
<dbReference type="SUPFAM" id="SSF53474">
    <property type="entry name" value="alpha/beta-Hydrolases"/>
    <property type="match status" value="1"/>
</dbReference>
<keyword evidence="1" id="KW-0808">Transferase</keyword>
<dbReference type="Proteomes" id="UP000711178">
    <property type="component" value="Unassembled WGS sequence"/>
</dbReference>
<dbReference type="Pfam" id="PF12551">
    <property type="entry name" value="PHBC_N"/>
    <property type="match status" value="1"/>
</dbReference>
<accession>A0ABS7FD57</accession>